<keyword evidence="4" id="KW-1185">Reference proteome</keyword>
<feature type="region of interest" description="Disordered" evidence="1">
    <location>
        <begin position="1"/>
        <end position="77"/>
    </location>
</feature>
<dbReference type="Proteomes" id="UP000324585">
    <property type="component" value="Unassembled WGS sequence"/>
</dbReference>
<reference evidence="4" key="1">
    <citation type="journal article" date="2019" name="Nat. Commun.">
        <title>Expansion of phycobilisome linker gene families in mesophilic red algae.</title>
        <authorList>
            <person name="Lee J."/>
            <person name="Kim D."/>
            <person name="Bhattacharya D."/>
            <person name="Yoon H.S."/>
        </authorList>
    </citation>
    <scope>NUCLEOTIDE SEQUENCE [LARGE SCALE GENOMIC DNA]</scope>
    <source>
        <strain evidence="4">CCMP 1328</strain>
    </source>
</reference>
<dbReference type="InterPro" id="IPR036388">
    <property type="entry name" value="WH-like_DNA-bd_sf"/>
</dbReference>
<gene>
    <name evidence="3" type="ORF">FVE85_7111</name>
</gene>
<sequence>MDIRYSNAVEKLKAKKSRSKSSRGSPGESSHDDRSFSFSSVSNGSGMTDTNSTSSPLGSKRAGSGIVGEATPGSSRNTSVVAGAVKSVGSTVVSLATSSAGINSAGHGAKTEREMEKIFKQIDLFQVATRMRASVEVKSRLYGAKRYPDCFIGHEAAQWMVDCGLCSDAQEAVYLGNLLVNAGLIFHVVDEVDFRADKKMFYQFHIDQVEFQVPQGAELEELKEKFSDYVTTHNRLYHLKEYKDVFVGSDAVDIMLQKGMAQSRKHAVAIGAALCEQGLFHHVCYDHTFKDEKLFYRYTSKN</sequence>
<proteinExistence type="predicted"/>
<accession>A0A5J4Z718</accession>
<dbReference type="InterPro" id="IPR000591">
    <property type="entry name" value="DEP_dom"/>
</dbReference>
<dbReference type="InterPro" id="IPR036390">
    <property type="entry name" value="WH_DNA-bd_sf"/>
</dbReference>
<dbReference type="GO" id="GO:0035556">
    <property type="term" value="P:intracellular signal transduction"/>
    <property type="evidence" value="ECO:0007669"/>
    <property type="project" value="InterPro"/>
</dbReference>
<dbReference type="PANTHER" id="PTHR22829">
    <property type="entry name" value="DEP DOMAIN PROTEIN"/>
    <property type="match status" value="1"/>
</dbReference>
<dbReference type="PANTHER" id="PTHR22829:SF16">
    <property type="entry name" value="PH DOMAIN-CONTAINING PROTEIN"/>
    <property type="match status" value="1"/>
</dbReference>
<dbReference type="EMBL" id="VRMN01000001">
    <property type="protein sequence ID" value="KAA8499526.1"/>
    <property type="molecule type" value="Genomic_DNA"/>
</dbReference>
<evidence type="ECO:0000256" key="1">
    <source>
        <dbReference type="SAM" id="MobiDB-lite"/>
    </source>
</evidence>
<dbReference type="Pfam" id="PF00610">
    <property type="entry name" value="DEP"/>
    <property type="match status" value="2"/>
</dbReference>
<dbReference type="Gene3D" id="1.10.10.10">
    <property type="entry name" value="Winged helix-like DNA-binding domain superfamily/Winged helix DNA-binding domain"/>
    <property type="match status" value="2"/>
</dbReference>
<feature type="compositionally biased region" description="Low complexity" evidence="1">
    <location>
        <begin position="36"/>
        <end position="46"/>
    </location>
</feature>
<organism evidence="3 4">
    <name type="scientific">Porphyridium purpureum</name>
    <name type="common">Red alga</name>
    <name type="synonym">Porphyridium cruentum</name>
    <dbReference type="NCBI Taxonomy" id="35688"/>
    <lineage>
        <taxon>Eukaryota</taxon>
        <taxon>Rhodophyta</taxon>
        <taxon>Bangiophyceae</taxon>
        <taxon>Porphyridiales</taxon>
        <taxon>Porphyridiaceae</taxon>
        <taxon>Porphyridium</taxon>
    </lineage>
</organism>
<feature type="compositionally biased region" description="Polar residues" evidence="1">
    <location>
        <begin position="47"/>
        <end position="57"/>
    </location>
</feature>
<dbReference type="SUPFAM" id="SSF46785">
    <property type="entry name" value="Winged helix' DNA-binding domain"/>
    <property type="match status" value="2"/>
</dbReference>
<evidence type="ECO:0000313" key="3">
    <source>
        <dbReference type="EMBL" id="KAA8499526.1"/>
    </source>
</evidence>
<comment type="caution">
    <text evidence="3">The sequence shown here is derived from an EMBL/GenBank/DDBJ whole genome shotgun (WGS) entry which is preliminary data.</text>
</comment>
<evidence type="ECO:0000259" key="2">
    <source>
        <dbReference type="PROSITE" id="PS50186"/>
    </source>
</evidence>
<evidence type="ECO:0000313" key="4">
    <source>
        <dbReference type="Proteomes" id="UP000324585"/>
    </source>
</evidence>
<feature type="domain" description="DEP" evidence="2">
    <location>
        <begin position="131"/>
        <end position="206"/>
    </location>
</feature>
<dbReference type="CDD" id="cd04371">
    <property type="entry name" value="DEP"/>
    <property type="match status" value="2"/>
</dbReference>
<dbReference type="GO" id="GO:0023051">
    <property type="term" value="P:regulation of signaling"/>
    <property type="evidence" value="ECO:0007669"/>
    <property type="project" value="TreeGrafter"/>
</dbReference>
<dbReference type="SMART" id="SM00049">
    <property type="entry name" value="DEP"/>
    <property type="match status" value="2"/>
</dbReference>
<name>A0A5J4Z718_PORPP</name>
<feature type="domain" description="DEP" evidence="2">
    <location>
        <begin position="226"/>
        <end position="300"/>
    </location>
</feature>
<dbReference type="InterPro" id="IPR051832">
    <property type="entry name" value="mTOR-Rac_regulators"/>
</dbReference>
<protein>
    <submittedName>
        <fullName evidence="3">Phosphatidylinositol 3,4,5-trisphosphate-dependent Rac exchanger 1 protein</fullName>
    </submittedName>
</protein>
<dbReference type="AlphaFoldDB" id="A0A5J4Z718"/>
<dbReference type="OrthoDB" id="39497at2759"/>
<dbReference type="PROSITE" id="PS50186">
    <property type="entry name" value="DEP"/>
    <property type="match status" value="2"/>
</dbReference>